<protein>
    <submittedName>
        <fullName evidence="1">Uncharacterized protein</fullName>
    </submittedName>
</protein>
<keyword evidence="2" id="KW-1185">Reference proteome</keyword>
<proteinExistence type="predicted"/>
<reference evidence="2" key="1">
    <citation type="journal article" date="2022" name="Mol. Ecol. Resour.">
        <title>The genomes of chicory, endive, great burdock and yacon provide insights into Asteraceae palaeo-polyploidization history and plant inulin production.</title>
        <authorList>
            <person name="Fan W."/>
            <person name="Wang S."/>
            <person name="Wang H."/>
            <person name="Wang A."/>
            <person name="Jiang F."/>
            <person name="Liu H."/>
            <person name="Zhao H."/>
            <person name="Xu D."/>
            <person name="Zhang Y."/>
        </authorList>
    </citation>
    <scope>NUCLEOTIDE SEQUENCE [LARGE SCALE GENOMIC DNA]</scope>
    <source>
        <strain evidence="2">cv. Punajuju</strain>
    </source>
</reference>
<gene>
    <name evidence="1" type="ORF">L2E82_30021</name>
</gene>
<reference evidence="1 2" key="2">
    <citation type="journal article" date="2022" name="Mol. Ecol. Resour.">
        <title>The genomes of chicory, endive, great burdock and yacon provide insights into Asteraceae paleo-polyploidization history and plant inulin production.</title>
        <authorList>
            <person name="Fan W."/>
            <person name="Wang S."/>
            <person name="Wang H."/>
            <person name="Wang A."/>
            <person name="Jiang F."/>
            <person name="Liu H."/>
            <person name="Zhao H."/>
            <person name="Xu D."/>
            <person name="Zhang Y."/>
        </authorList>
    </citation>
    <scope>NUCLEOTIDE SEQUENCE [LARGE SCALE GENOMIC DNA]</scope>
    <source>
        <strain evidence="2">cv. Punajuju</strain>
        <tissue evidence="1">Leaves</tissue>
    </source>
</reference>
<sequence length="137" mass="15205">MMFNLTTITAAAPSMGISPISNRRTSKFFGASADVFPPFLLKETAKIKDPFARKLVSRIEMLPVEPTSEIPELNFLILHHTYQNAPYERNTTTIETKKKKAQTEMFRWSRVNPASGGQNARAGQPSHELKVGGGASR</sequence>
<dbReference type="Proteomes" id="UP001055811">
    <property type="component" value="Linkage Group LG05"/>
</dbReference>
<evidence type="ECO:0000313" key="2">
    <source>
        <dbReference type="Proteomes" id="UP001055811"/>
    </source>
</evidence>
<name>A0ACB9CZ52_CICIN</name>
<organism evidence="1 2">
    <name type="scientific">Cichorium intybus</name>
    <name type="common">Chicory</name>
    <dbReference type="NCBI Taxonomy" id="13427"/>
    <lineage>
        <taxon>Eukaryota</taxon>
        <taxon>Viridiplantae</taxon>
        <taxon>Streptophyta</taxon>
        <taxon>Embryophyta</taxon>
        <taxon>Tracheophyta</taxon>
        <taxon>Spermatophyta</taxon>
        <taxon>Magnoliopsida</taxon>
        <taxon>eudicotyledons</taxon>
        <taxon>Gunneridae</taxon>
        <taxon>Pentapetalae</taxon>
        <taxon>asterids</taxon>
        <taxon>campanulids</taxon>
        <taxon>Asterales</taxon>
        <taxon>Asteraceae</taxon>
        <taxon>Cichorioideae</taxon>
        <taxon>Cichorieae</taxon>
        <taxon>Cichoriinae</taxon>
        <taxon>Cichorium</taxon>
    </lineage>
</organism>
<evidence type="ECO:0000313" key="1">
    <source>
        <dbReference type="EMBL" id="KAI3739612.1"/>
    </source>
</evidence>
<accession>A0ACB9CZ52</accession>
<comment type="caution">
    <text evidence="1">The sequence shown here is derived from an EMBL/GenBank/DDBJ whole genome shotgun (WGS) entry which is preliminary data.</text>
</comment>
<dbReference type="EMBL" id="CM042013">
    <property type="protein sequence ID" value="KAI3739612.1"/>
    <property type="molecule type" value="Genomic_DNA"/>
</dbReference>